<feature type="domain" description="HhH-GPD" evidence="5">
    <location>
        <begin position="135"/>
        <end position="294"/>
    </location>
</feature>
<dbReference type="GO" id="GO:0043916">
    <property type="term" value="F:DNA-7-methylguanine glycosylase activity"/>
    <property type="evidence" value="ECO:0007669"/>
    <property type="project" value="TreeGrafter"/>
</dbReference>
<comment type="caution">
    <text evidence="6">The sequence shown here is derived from an EMBL/GenBank/DDBJ whole genome shotgun (WGS) entry which is preliminary data.</text>
</comment>
<evidence type="ECO:0000256" key="1">
    <source>
        <dbReference type="ARBA" id="ARBA00000086"/>
    </source>
</evidence>
<dbReference type="PANTHER" id="PTHR43003">
    <property type="entry name" value="DNA-3-METHYLADENINE GLYCOSYLASE"/>
    <property type="match status" value="1"/>
</dbReference>
<gene>
    <name evidence="6" type="ORF">FPZ12_029035</name>
</gene>
<evidence type="ECO:0000259" key="5">
    <source>
        <dbReference type="SMART" id="SM00478"/>
    </source>
</evidence>
<evidence type="ECO:0000256" key="3">
    <source>
        <dbReference type="ARBA" id="ARBA00022763"/>
    </source>
</evidence>
<dbReference type="Proteomes" id="UP000319769">
    <property type="component" value="Unassembled WGS sequence"/>
</dbReference>
<dbReference type="GO" id="GO:0032131">
    <property type="term" value="F:alkylated DNA binding"/>
    <property type="evidence" value="ECO:0007669"/>
    <property type="project" value="TreeGrafter"/>
</dbReference>
<comment type="catalytic activity">
    <reaction evidence="1">
        <text>Hydrolysis of alkylated DNA, releasing 3-methyladenine, 3-methylguanine, 7-methylguanine and 7-methyladenine.</text>
        <dbReference type="EC" id="3.2.2.21"/>
    </reaction>
</comment>
<dbReference type="EC" id="3.2.2.21" evidence="2"/>
<evidence type="ECO:0000256" key="2">
    <source>
        <dbReference type="ARBA" id="ARBA00012000"/>
    </source>
</evidence>
<dbReference type="Gene3D" id="1.10.1670.40">
    <property type="match status" value="1"/>
</dbReference>
<sequence>MTSTIHQPAVLEARGEFSLTASARFLEGFTPAARPDAAEESGALRLAFPVERSWEHAGVLIRQRAPGQVEVEIAHGSPETAVRQVRRILSLDVDGAGFSLVAQGDPVVRAASAEYPGLRPVLFHSPYEAAAWTIIGNRIRMTQAARIKQRLAEEHGVAIEVAGKKLASFPAPEQLLAMPRLPGLAEVKMDRLRAVARAARDGLLDAESLRELEAPEALRQLQRLPGIGPFSAELILVRGAGHPDVFPANEQRLHDQMRQSYGVPEASVAELAEIAEGWRPFRSWVALLLRTRREAEPVPEPRNREL</sequence>
<dbReference type="SUPFAM" id="SSF48150">
    <property type="entry name" value="DNA-glycosylase"/>
    <property type="match status" value="1"/>
</dbReference>
<dbReference type="GO" id="GO:0032993">
    <property type="term" value="C:protein-DNA complex"/>
    <property type="evidence" value="ECO:0007669"/>
    <property type="project" value="TreeGrafter"/>
</dbReference>
<dbReference type="AlphaFoldDB" id="A0A5N0UUH2"/>
<name>A0A5N0UUH2_9PSEU</name>
<dbReference type="GO" id="GO:0006307">
    <property type="term" value="P:DNA alkylation repair"/>
    <property type="evidence" value="ECO:0007669"/>
    <property type="project" value="TreeGrafter"/>
</dbReference>
<dbReference type="InterPro" id="IPR051912">
    <property type="entry name" value="Alkylbase_DNA_Glycosylase/TA"/>
</dbReference>
<keyword evidence="3" id="KW-0227">DNA damage</keyword>
<organism evidence="6 7">
    <name type="scientific">Amycolatopsis acidicola</name>
    <dbReference type="NCBI Taxonomy" id="2596893"/>
    <lineage>
        <taxon>Bacteria</taxon>
        <taxon>Bacillati</taxon>
        <taxon>Actinomycetota</taxon>
        <taxon>Actinomycetes</taxon>
        <taxon>Pseudonocardiales</taxon>
        <taxon>Pseudonocardiaceae</taxon>
        <taxon>Amycolatopsis</taxon>
    </lineage>
</organism>
<keyword evidence="7" id="KW-1185">Reference proteome</keyword>
<dbReference type="InterPro" id="IPR003265">
    <property type="entry name" value="HhH-GPD_domain"/>
</dbReference>
<protein>
    <recommendedName>
        <fullName evidence="2">DNA-3-methyladenine glycosylase II</fullName>
        <ecNumber evidence="2">3.2.2.21</ecNumber>
    </recommendedName>
</protein>
<dbReference type="OrthoDB" id="9811249at2"/>
<evidence type="ECO:0000256" key="4">
    <source>
        <dbReference type="ARBA" id="ARBA00023204"/>
    </source>
</evidence>
<dbReference type="GO" id="GO:0008725">
    <property type="term" value="F:DNA-3-methyladenine glycosylase activity"/>
    <property type="evidence" value="ECO:0007669"/>
    <property type="project" value="TreeGrafter"/>
</dbReference>
<reference evidence="6" key="1">
    <citation type="submission" date="2019-09" db="EMBL/GenBank/DDBJ databases">
        <authorList>
            <person name="Teo W.F.A."/>
            <person name="Duangmal K."/>
        </authorList>
    </citation>
    <scope>NUCLEOTIDE SEQUENCE [LARGE SCALE GENOMIC DNA]</scope>
    <source>
        <strain evidence="6">K81G1</strain>
    </source>
</reference>
<dbReference type="Gene3D" id="1.10.340.30">
    <property type="entry name" value="Hypothetical protein, domain 2"/>
    <property type="match status" value="1"/>
</dbReference>
<dbReference type="PANTHER" id="PTHR43003:SF5">
    <property type="entry name" value="DNA-3-METHYLADENINE GLYCOSYLASE"/>
    <property type="match status" value="1"/>
</dbReference>
<evidence type="ECO:0000313" key="7">
    <source>
        <dbReference type="Proteomes" id="UP000319769"/>
    </source>
</evidence>
<dbReference type="InterPro" id="IPR011257">
    <property type="entry name" value="DNA_glycosylase"/>
</dbReference>
<dbReference type="SMART" id="SM00478">
    <property type="entry name" value="ENDO3c"/>
    <property type="match status" value="1"/>
</dbReference>
<proteinExistence type="predicted"/>
<keyword evidence="4" id="KW-0234">DNA repair</keyword>
<dbReference type="RefSeq" id="WP_144753272.1">
    <property type="nucleotide sequence ID" value="NZ_VMNW02000054.1"/>
</dbReference>
<dbReference type="EMBL" id="VMNW02000054">
    <property type="protein sequence ID" value="KAA9155785.1"/>
    <property type="molecule type" value="Genomic_DNA"/>
</dbReference>
<dbReference type="GO" id="GO:0006285">
    <property type="term" value="P:base-excision repair, AP site formation"/>
    <property type="evidence" value="ECO:0007669"/>
    <property type="project" value="TreeGrafter"/>
</dbReference>
<accession>A0A5N0UUH2</accession>
<evidence type="ECO:0000313" key="6">
    <source>
        <dbReference type="EMBL" id="KAA9155785.1"/>
    </source>
</evidence>